<proteinExistence type="predicted"/>
<evidence type="ECO:0000313" key="1">
    <source>
        <dbReference type="EMBL" id="SQI39072.1"/>
    </source>
</evidence>
<reference evidence="1 2" key="1">
    <citation type="submission" date="2018-06" db="EMBL/GenBank/DDBJ databases">
        <authorList>
            <consortium name="Pathogen Informatics"/>
            <person name="Doyle S."/>
        </authorList>
    </citation>
    <scope>NUCLEOTIDE SEQUENCE [LARGE SCALE GENOMIC DNA]</scope>
    <source>
        <strain evidence="1 2">NCTC12151</strain>
    </source>
</reference>
<evidence type="ECO:0000313" key="2">
    <source>
        <dbReference type="Proteomes" id="UP000249005"/>
    </source>
</evidence>
<keyword evidence="2" id="KW-1185">Reference proteome</keyword>
<dbReference type="Proteomes" id="UP000249005">
    <property type="component" value="Chromosome 1"/>
</dbReference>
<sequence length="59" mass="6852">MEQLQSSTAMKVIKSRTKMISRDLKRRLNSAVFLSLIYASIRHHEFFSCSVKFPHLPEG</sequence>
<gene>
    <name evidence="1" type="ORF">NCTC12151_01300</name>
</gene>
<dbReference type="EMBL" id="LS483470">
    <property type="protein sequence ID" value="SQI39072.1"/>
    <property type="molecule type" value="Genomic_DNA"/>
</dbReference>
<dbReference type="KEGG" id="lri:NCTC12151_01300"/>
<accession>A0A2X4UWN3</accession>
<dbReference type="AlphaFoldDB" id="A0A2X4UWN3"/>
<name>A0A2X4UWN3_9GAMM</name>
<protein>
    <submittedName>
        <fullName evidence="1">Uncharacterized protein</fullName>
    </submittedName>
</protein>
<organism evidence="1 2">
    <name type="scientific">Leminorella richardii</name>
    <dbReference type="NCBI Taxonomy" id="158841"/>
    <lineage>
        <taxon>Bacteria</taxon>
        <taxon>Pseudomonadati</taxon>
        <taxon>Pseudomonadota</taxon>
        <taxon>Gammaproteobacteria</taxon>
        <taxon>Enterobacterales</taxon>
        <taxon>Budviciaceae</taxon>
        <taxon>Leminorella</taxon>
    </lineage>
</organism>